<dbReference type="FunFam" id="3.20.20.80:FF:000242">
    <property type="entry name" value="Glycogen debranching enzyme Gdb1, putative"/>
    <property type="match status" value="1"/>
</dbReference>
<comment type="similarity">
    <text evidence="15">Belongs to the glycogen debranching enzyme family.</text>
</comment>
<evidence type="ECO:0000256" key="8">
    <source>
        <dbReference type="ARBA" id="ARBA00022490"/>
    </source>
</evidence>
<dbReference type="InterPro" id="IPR032790">
    <property type="entry name" value="GDE_C"/>
</dbReference>
<feature type="domain" description="Glycogen debranching enzyme C-terminal" evidence="17">
    <location>
        <begin position="1030"/>
        <end position="1487"/>
    </location>
</feature>
<keyword evidence="11" id="KW-0378">Hydrolase</keyword>
<evidence type="ECO:0000256" key="15">
    <source>
        <dbReference type="ARBA" id="ARBA00025780"/>
    </source>
</evidence>
<keyword evidence="14" id="KW-0326">Glycosidase</keyword>
<organism evidence="21 22">
    <name type="scientific">Wickerhamomyces mucosus</name>
    <dbReference type="NCBI Taxonomy" id="1378264"/>
    <lineage>
        <taxon>Eukaryota</taxon>
        <taxon>Fungi</taxon>
        <taxon>Dikarya</taxon>
        <taxon>Ascomycota</taxon>
        <taxon>Saccharomycotina</taxon>
        <taxon>Saccharomycetes</taxon>
        <taxon>Phaffomycetales</taxon>
        <taxon>Wickerhamomycetaceae</taxon>
        <taxon>Wickerhamomyces</taxon>
    </lineage>
</organism>
<dbReference type="PANTHER" id="PTHR10569:SF2">
    <property type="entry name" value="GLYCOGEN DEBRANCHING ENZYME"/>
    <property type="match status" value="1"/>
</dbReference>
<evidence type="ECO:0000256" key="10">
    <source>
        <dbReference type="ARBA" id="ARBA00022679"/>
    </source>
</evidence>
<evidence type="ECO:0000256" key="16">
    <source>
        <dbReference type="ARBA" id="ARBA00031477"/>
    </source>
</evidence>
<dbReference type="SUPFAM" id="SSF48208">
    <property type="entry name" value="Six-hairpin glycosidases"/>
    <property type="match status" value="1"/>
</dbReference>
<dbReference type="OrthoDB" id="10248904at2759"/>
<evidence type="ECO:0000256" key="3">
    <source>
        <dbReference type="ARBA" id="ARBA00003530"/>
    </source>
</evidence>
<feature type="domain" description="Eukaryotic glycogen debranching enzyme N-terminal" evidence="18">
    <location>
        <begin position="43"/>
        <end position="128"/>
    </location>
</feature>
<evidence type="ECO:0000313" key="21">
    <source>
        <dbReference type="EMBL" id="KAH3666669.1"/>
    </source>
</evidence>
<evidence type="ECO:0000256" key="6">
    <source>
        <dbReference type="ARBA" id="ARBA00012778"/>
    </source>
</evidence>
<dbReference type="GO" id="GO:0005978">
    <property type="term" value="P:glycogen biosynthetic process"/>
    <property type="evidence" value="ECO:0007669"/>
    <property type="project" value="UniProtKB-KW"/>
</dbReference>
<evidence type="ECO:0000256" key="12">
    <source>
        <dbReference type="ARBA" id="ARBA00023056"/>
    </source>
</evidence>
<proteinExistence type="inferred from homology"/>
<evidence type="ECO:0000256" key="1">
    <source>
        <dbReference type="ARBA" id="ARBA00000439"/>
    </source>
</evidence>
<evidence type="ECO:0000313" key="22">
    <source>
        <dbReference type="Proteomes" id="UP000769528"/>
    </source>
</evidence>
<sequence length="1497" mass="171699">MSTVLLKADENGESSNDGVIFLPSLPLPPGYKEGDYLYKLILFIPASCKIARDGIVWANVPPNYETEFRRDKFYKNIIPNTFTSDIRLHFKIYRPGPYAYYISYRDSNDQLSTTRKFYFVVPPSLKVNDEFLPLNSIALESVVSKWLGPRSNWDEIFEEITNKGYNMIHFTPLQERGESNSPYSIYDQLKYDPQYFENEEDALNLTQSLHKNKRLLSITDIVFNHTANNSKWLREHPSSGYNAKTAPHLTSAIELDGKLLEFSSNLPSLGYPTNLTNVEDLLKIMDGVKQHVIDELKLWEFYVVDVQSTLKRIELKWPEISKNITKINVPEDIKNSLPKLASFVAKNAGSFTLKLRYDNNINIVTFLEILNSVFDFQTIDQVKEQSLKLLDEINLPRYQEYDNDIEDILEQIYNRIKFLRIDGHGPKLGEITEKSPLTEPYFTRFRANDGEEYALANNGWIWNGNPLIDFASDKSKSYLLREVIIWGDCVKLRYGSGPEDSPYLWDRIANYVRINARVFDGFRIDNCHSTPLHVGEHFLDIARRENPNLYIVAELFSGSEQLDNMFVERLGISSLIREAMQAWSVDELSRLVHRHAGLPIGSFQPLPLDDFAYPPLKNILNIRTTLSEIQIPRILTPTKTHALFMDCTHDNETPFDKRTVEDTLPNAALVSLCYTAVGSVFGYDECYPHLLDVVNEKRTYTFGKGIGKVKSKLYEIRKSISDSSSNAEDHEMHVHHEEQYITLQRLNAKSGEGWFLIARTKFSQEKNQRLEPIILKGTAAEFELGYLLEKVGDPKNDDEKLTSVPVEVKALDQPKIEFFDNGDSKITLPDYFPQGSIIVLKTHFNSVTKDLDDFIRTGALESTRDLTLYDLNALLYKCESEERDASAGNEGIYVVPGHGRLVYAGLQGWISVLRTVIQSNDLAHPVSEHLRNGLWALDHTTRRLNKYGNEGVNKFREWLDTRLERIKKVPFFLAPRYFALVIGLAYEALRAKALSYFRDEIQNGNLFVQRLALTSVQMVGFVRSTSLTPFKEVGSLAAGLPHFSYDYMRCWGRDVFISLRGLLLATGRFEDAKNHILYFAATLKHGLIPNLLDAGRNPRYNARDAAWFFLQSVQDYINIVPGGELLLKVKVKRRFPLDDRYITYDDPEAFSYETSIEEIIYEILSRHAKGIKYREANAGPRLDEQMKDEGFNVEVKVDWNTGLVHGGSQWNCGTWMDKMGESVKAHSKGFPGTPRDGAAIEINGLLKSSLRFVIELRKRGLFKYESVTKNNGEKITLKEWDTLIQKNFERSYYIPLDPSKDSEYDIDSSIVNRRGIYKDLYKSGKSYEDYQLRANFAIAMVVAPELFTHEKALKAIQIADGIIRGPLGIRTLDPSDLNYRPYYFNSDDSEDFATSKGRNYHQGPEWVWVYGYFLRAFYKFHAASENYQTDGGDPSSAIFQLLTVRLKHHRDWIRDSEWAGLPELTNKDGELCGDSSPTQAWSSSCLLDLYLDLFKEL</sequence>
<dbReference type="InterPro" id="IPR006421">
    <property type="entry name" value="Glycogen_debranch_met"/>
</dbReference>
<evidence type="ECO:0000256" key="2">
    <source>
        <dbReference type="ARBA" id="ARBA00000927"/>
    </source>
</evidence>
<feature type="domain" description="Glycogen debranching enzyme glucanotransferase" evidence="19">
    <location>
        <begin position="131"/>
        <end position="550"/>
    </location>
</feature>
<dbReference type="InterPro" id="IPR010401">
    <property type="entry name" value="AGL/Gdb1"/>
</dbReference>
<dbReference type="SUPFAM" id="SSF51445">
    <property type="entry name" value="(Trans)glycosidases"/>
    <property type="match status" value="1"/>
</dbReference>
<keyword evidence="12" id="KW-0320">Glycogen biosynthesis</keyword>
<evidence type="ECO:0000259" key="19">
    <source>
        <dbReference type="Pfam" id="PF14701"/>
    </source>
</evidence>
<dbReference type="EMBL" id="JAEUBF010001406">
    <property type="protein sequence ID" value="KAH3666669.1"/>
    <property type="molecule type" value="Genomic_DNA"/>
</dbReference>
<reference evidence="21" key="2">
    <citation type="submission" date="2021-01" db="EMBL/GenBank/DDBJ databases">
        <authorList>
            <person name="Schikora-Tamarit M.A."/>
        </authorList>
    </citation>
    <scope>NUCLEOTIDE SEQUENCE</scope>
    <source>
        <strain evidence="21">CBS6341</strain>
    </source>
</reference>
<dbReference type="Pfam" id="PF14699">
    <property type="entry name" value="hGDE_N"/>
    <property type="match status" value="1"/>
</dbReference>
<dbReference type="Proteomes" id="UP000769528">
    <property type="component" value="Unassembled WGS sequence"/>
</dbReference>
<dbReference type="InterPro" id="IPR017853">
    <property type="entry name" value="GH"/>
</dbReference>
<evidence type="ECO:0000256" key="7">
    <source>
        <dbReference type="ARBA" id="ARBA00020723"/>
    </source>
</evidence>
<keyword evidence="9" id="KW-0328">Glycosyltransferase</keyword>
<keyword evidence="22" id="KW-1185">Reference proteome</keyword>
<dbReference type="CDD" id="cd11327">
    <property type="entry name" value="AmyAc_Glg_debranch_2"/>
    <property type="match status" value="1"/>
</dbReference>
<keyword evidence="13" id="KW-0511">Multifunctional enzyme</keyword>
<evidence type="ECO:0000256" key="9">
    <source>
        <dbReference type="ARBA" id="ARBA00022676"/>
    </source>
</evidence>
<dbReference type="PANTHER" id="PTHR10569">
    <property type="entry name" value="GLYCOGEN DEBRANCHING ENZYME"/>
    <property type="match status" value="1"/>
</dbReference>
<dbReference type="InterPro" id="IPR029436">
    <property type="entry name" value="AGL_euk_N"/>
</dbReference>
<evidence type="ECO:0000259" key="17">
    <source>
        <dbReference type="Pfam" id="PF06202"/>
    </source>
</evidence>
<comment type="caution">
    <text evidence="21">The sequence shown here is derived from an EMBL/GenBank/DDBJ whole genome shotgun (WGS) entry which is preliminary data.</text>
</comment>
<dbReference type="GO" id="GO:0005737">
    <property type="term" value="C:cytoplasm"/>
    <property type="evidence" value="ECO:0007669"/>
    <property type="project" value="UniProtKB-SubCell"/>
</dbReference>
<protein>
    <recommendedName>
        <fullName evidence="7">Glycogen debranching enzyme</fullName>
        <ecNumber evidence="5">2.4.1.25</ecNumber>
        <ecNumber evidence="6">3.2.1.33</ecNumber>
    </recommendedName>
    <alternativeName>
        <fullName evidence="16">Glycogen debrancher</fullName>
    </alternativeName>
</protein>
<evidence type="ECO:0000259" key="20">
    <source>
        <dbReference type="Pfam" id="PF14702"/>
    </source>
</evidence>
<evidence type="ECO:0000256" key="4">
    <source>
        <dbReference type="ARBA" id="ARBA00004496"/>
    </source>
</evidence>
<dbReference type="Pfam" id="PF14702">
    <property type="entry name" value="hGDE_central"/>
    <property type="match status" value="1"/>
</dbReference>
<evidence type="ECO:0000259" key="18">
    <source>
        <dbReference type="Pfam" id="PF14699"/>
    </source>
</evidence>
<accession>A0A9P8P817</accession>
<dbReference type="GO" id="GO:0004135">
    <property type="term" value="F:amylo-alpha-1,6-glucosidase activity"/>
    <property type="evidence" value="ECO:0007669"/>
    <property type="project" value="UniProtKB-EC"/>
</dbReference>
<dbReference type="GO" id="GO:0004134">
    <property type="term" value="F:4-alpha-glucanotransferase activity"/>
    <property type="evidence" value="ECO:0007669"/>
    <property type="project" value="UniProtKB-EC"/>
</dbReference>
<comment type="catalytic activity">
    <reaction evidence="1">
        <text>Transfers a segment of a (1-&gt;4)-alpha-D-glucan to a new position in an acceptor, which may be glucose or a (1-&gt;4)-alpha-D-glucan.</text>
        <dbReference type="EC" id="2.4.1.25"/>
    </reaction>
</comment>
<dbReference type="Pfam" id="PF14701">
    <property type="entry name" value="hDGE_amylase"/>
    <property type="match status" value="1"/>
</dbReference>
<dbReference type="InterPro" id="IPR012341">
    <property type="entry name" value="6hp_glycosidase-like_sf"/>
</dbReference>
<dbReference type="FunFam" id="1.50.10.10:FF:000039">
    <property type="entry name" value="Glycogen debranching enzyme Gdb1, putative"/>
    <property type="match status" value="1"/>
</dbReference>
<dbReference type="FunFam" id="3.20.20.80:FF:000070">
    <property type="entry name" value="GDB1p Glycogen debranching enzyme"/>
    <property type="match status" value="1"/>
</dbReference>
<evidence type="ECO:0000256" key="14">
    <source>
        <dbReference type="ARBA" id="ARBA00023295"/>
    </source>
</evidence>
<comment type="function">
    <text evidence="3">Multifunctional enzyme acting as 1,4-alpha-D-glucan:1,4-alpha-D-glucan 4-alpha-D-glycosyltransferase and amylo-1,6-glucosidase in glycogen degradation.</text>
</comment>
<evidence type="ECO:0000256" key="5">
    <source>
        <dbReference type="ARBA" id="ARBA00012560"/>
    </source>
</evidence>
<gene>
    <name evidence="21" type="ORF">WICMUC_005486</name>
</gene>
<dbReference type="Gene3D" id="3.20.20.80">
    <property type="entry name" value="Glycosidases"/>
    <property type="match status" value="2"/>
</dbReference>
<dbReference type="Pfam" id="PF06202">
    <property type="entry name" value="GDE_C"/>
    <property type="match status" value="1"/>
</dbReference>
<reference evidence="21" key="1">
    <citation type="journal article" date="2021" name="Open Biol.">
        <title>Shared evolutionary footprints suggest mitochondrial oxidative damage underlies multiple complex I losses in fungi.</title>
        <authorList>
            <person name="Schikora-Tamarit M.A."/>
            <person name="Marcet-Houben M."/>
            <person name="Nosek J."/>
            <person name="Gabaldon T."/>
        </authorList>
    </citation>
    <scope>NUCLEOTIDE SEQUENCE</scope>
    <source>
        <strain evidence="21">CBS6341</strain>
    </source>
</reference>
<dbReference type="InterPro" id="IPR008928">
    <property type="entry name" value="6-hairpin_glycosidase_sf"/>
</dbReference>
<comment type="catalytic activity">
    <reaction evidence="2">
        <text>Hydrolysis of (1-&gt;6)-alpha-D-glucosidic branch linkages in glycogen phosphorylase limit dextrin.</text>
        <dbReference type="EC" id="3.2.1.33"/>
    </reaction>
</comment>
<evidence type="ECO:0000256" key="13">
    <source>
        <dbReference type="ARBA" id="ARBA00023268"/>
    </source>
</evidence>
<dbReference type="InterPro" id="IPR032792">
    <property type="entry name" value="AGL_glucanoTrfase"/>
</dbReference>
<evidence type="ECO:0000256" key="11">
    <source>
        <dbReference type="ARBA" id="ARBA00022801"/>
    </source>
</evidence>
<name>A0A9P8P817_9ASCO</name>
<keyword evidence="10" id="KW-0808">Transferase</keyword>
<dbReference type="GO" id="GO:0005980">
    <property type="term" value="P:glycogen catabolic process"/>
    <property type="evidence" value="ECO:0007669"/>
    <property type="project" value="InterPro"/>
</dbReference>
<dbReference type="Gene3D" id="1.50.10.10">
    <property type="match status" value="1"/>
</dbReference>
<dbReference type="InterPro" id="IPR032788">
    <property type="entry name" value="AGL_central"/>
</dbReference>
<feature type="domain" description="Glycogen debranching enzyme central" evidence="20">
    <location>
        <begin position="705"/>
        <end position="944"/>
    </location>
</feature>
<keyword evidence="8" id="KW-0963">Cytoplasm</keyword>
<comment type="subcellular location">
    <subcellularLocation>
        <location evidence="4">Cytoplasm</location>
    </subcellularLocation>
</comment>
<dbReference type="EC" id="3.2.1.33" evidence="6"/>
<dbReference type="NCBIfam" id="TIGR01531">
    <property type="entry name" value="glyc_debranch"/>
    <property type="match status" value="1"/>
</dbReference>
<dbReference type="EC" id="2.4.1.25" evidence="5"/>